<evidence type="ECO:0000256" key="1">
    <source>
        <dbReference type="SAM" id="SignalP"/>
    </source>
</evidence>
<dbReference type="EMBL" id="JBEPTF010000001">
    <property type="protein sequence ID" value="MET4682182.1"/>
    <property type="molecule type" value="Genomic_DNA"/>
</dbReference>
<keyword evidence="3" id="KW-1185">Reference proteome</keyword>
<protein>
    <recommendedName>
        <fullName evidence="4">Translation initiation factor 2</fullName>
    </recommendedName>
</protein>
<evidence type="ECO:0008006" key="4">
    <source>
        <dbReference type="Google" id="ProtNLM"/>
    </source>
</evidence>
<proteinExistence type="predicted"/>
<feature type="signal peptide" evidence="1">
    <location>
        <begin position="1"/>
        <end position="27"/>
    </location>
</feature>
<evidence type="ECO:0000313" key="2">
    <source>
        <dbReference type="EMBL" id="MET4682182.1"/>
    </source>
</evidence>
<name>A0ABV2R8B7_9CAUL</name>
<dbReference type="RefSeq" id="WP_354087142.1">
    <property type="nucleotide sequence ID" value="NZ_JBEPTF010000001.1"/>
</dbReference>
<keyword evidence="1" id="KW-0732">Signal</keyword>
<organism evidence="2 3">
    <name type="scientific">Brevundimonas faecalis</name>
    <dbReference type="NCBI Taxonomy" id="947378"/>
    <lineage>
        <taxon>Bacteria</taxon>
        <taxon>Pseudomonadati</taxon>
        <taxon>Pseudomonadota</taxon>
        <taxon>Alphaproteobacteria</taxon>
        <taxon>Caulobacterales</taxon>
        <taxon>Caulobacteraceae</taxon>
        <taxon>Brevundimonas</taxon>
    </lineage>
</organism>
<sequence>MFSKRHARFAVQAVALAGLSATLPACATVTRGTTQQFVVESSPPGARAVTSNGFSCEATPCTFRMPRKDAFSIAISHDGYAEQVHHIESKMSGGGGAALAGNILVGGLIGAGVDASSGALNDLTPNPLVVTLEPEKKP</sequence>
<reference evidence="2 3" key="1">
    <citation type="submission" date="2024-06" db="EMBL/GenBank/DDBJ databases">
        <title>Sorghum-associated microbial communities from plants grown in Nebraska, USA.</title>
        <authorList>
            <person name="Schachtman D."/>
        </authorList>
    </citation>
    <scope>NUCLEOTIDE SEQUENCE [LARGE SCALE GENOMIC DNA]</scope>
    <source>
        <strain evidence="2 3">2814</strain>
    </source>
</reference>
<gene>
    <name evidence="2" type="ORF">ABIE19_000091</name>
</gene>
<accession>A0ABV2R8B7</accession>
<comment type="caution">
    <text evidence="2">The sequence shown here is derived from an EMBL/GenBank/DDBJ whole genome shotgun (WGS) entry which is preliminary data.</text>
</comment>
<feature type="chain" id="PRO_5045924906" description="Translation initiation factor 2" evidence="1">
    <location>
        <begin position="28"/>
        <end position="138"/>
    </location>
</feature>
<evidence type="ECO:0000313" key="3">
    <source>
        <dbReference type="Proteomes" id="UP001549313"/>
    </source>
</evidence>
<dbReference type="Proteomes" id="UP001549313">
    <property type="component" value="Unassembled WGS sequence"/>
</dbReference>